<dbReference type="EMBL" id="DQIR01029153">
    <property type="protein sequence ID" value="HCZ84628.1"/>
    <property type="molecule type" value="Transcribed_RNA"/>
</dbReference>
<dbReference type="GO" id="GO:0032924">
    <property type="term" value="P:activin receptor signaling pathway"/>
    <property type="evidence" value="ECO:0007669"/>
    <property type="project" value="Ensembl"/>
</dbReference>
<dbReference type="Reactome" id="R-SSC-201451">
    <property type="pathway name" value="Signaling by BMP"/>
</dbReference>
<evidence type="ECO:0000256" key="3">
    <source>
        <dbReference type="ARBA" id="ARBA00022473"/>
    </source>
</evidence>
<reference evidence="19" key="1">
    <citation type="submission" date="2009-11" db="EMBL/GenBank/DDBJ databases">
        <authorList>
            <consortium name="Porcine genome sequencing project"/>
        </authorList>
    </citation>
    <scope>NUCLEOTIDE SEQUENCE [LARGE SCALE GENOMIC DNA]</scope>
    <source>
        <strain evidence="19">Duroc</strain>
    </source>
</reference>
<dbReference type="PANTHER" id="PTHR11848:SF39">
    <property type="entry name" value="BONE MORPHOGENETIC PROTEIN 10"/>
    <property type="match status" value="1"/>
</dbReference>
<evidence type="ECO:0000256" key="14">
    <source>
        <dbReference type="RuleBase" id="RU000354"/>
    </source>
</evidence>
<dbReference type="GO" id="GO:0055010">
    <property type="term" value="P:ventricular cardiac muscle tissue morphogenesis"/>
    <property type="evidence" value="ECO:0007669"/>
    <property type="project" value="Ensembl"/>
</dbReference>
<dbReference type="PANTHER" id="PTHR11848">
    <property type="entry name" value="TGF-BETA FAMILY"/>
    <property type="match status" value="1"/>
</dbReference>
<dbReference type="GO" id="GO:0055117">
    <property type="term" value="P:regulation of cardiac muscle contraction"/>
    <property type="evidence" value="ECO:0007669"/>
    <property type="project" value="Ensembl"/>
</dbReference>
<dbReference type="SMART" id="SM00204">
    <property type="entry name" value="TGFB"/>
    <property type="match status" value="1"/>
</dbReference>
<dbReference type="Bgee" id="ENSSSCG00000032071">
    <property type="expression patterns" value="Expressed in liver and 7 other cell types or tissues"/>
</dbReference>
<accession>A0A4X1W9X6</accession>
<organism evidence="18 19">
    <name type="scientific">Sus scrofa</name>
    <name type="common">Pig</name>
    <dbReference type="NCBI Taxonomy" id="9823"/>
    <lineage>
        <taxon>Eukaryota</taxon>
        <taxon>Metazoa</taxon>
        <taxon>Chordata</taxon>
        <taxon>Craniata</taxon>
        <taxon>Vertebrata</taxon>
        <taxon>Euteleostomi</taxon>
        <taxon>Mammalia</taxon>
        <taxon>Eutheria</taxon>
        <taxon>Laurasiatheria</taxon>
        <taxon>Artiodactyla</taxon>
        <taxon>Suina</taxon>
        <taxon>Suidae</taxon>
        <taxon>Sus</taxon>
    </lineage>
</organism>
<evidence type="ECO:0000256" key="7">
    <source>
        <dbReference type="ARBA" id="ARBA00022889"/>
    </source>
</evidence>
<dbReference type="GeneID" id="100514573"/>
<keyword evidence="5" id="KW-0165">Cleavage on pair of basic residues</keyword>
<dbReference type="PROSITE" id="PS00250">
    <property type="entry name" value="TGF_BETA_1"/>
    <property type="match status" value="1"/>
</dbReference>
<dbReference type="GO" id="GO:2000138">
    <property type="term" value="P:positive regulation of cell proliferation involved in heart morphogenesis"/>
    <property type="evidence" value="ECO:0007669"/>
    <property type="project" value="Ensembl"/>
</dbReference>
<dbReference type="Gene3D" id="2.10.90.10">
    <property type="entry name" value="Cystine-knot cytokines"/>
    <property type="match status" value="1"/>
</dbReference>
<dbReference type="GeneTree" id="ENSGT00940000156279"/>
<dbReference type="GO" id="GO:0055009">
    <property type="term" value="P:atrial cardiac muscle tissue morphogenesis"/>
    <property type="evidence" value="ECO:0007669"/>
    <property type="project" value="Ensembl"/>
</dbReference>
<dbReference type="FunFam" id="2.60.120.970:FF:000013">
    <property type="entry name" value="Bone morphogenetic protein 10"/>
    <property type="match status" value="1"/>
</dbReference>
<dbReference type="PROSITE" id="PS51362">
    <property type="entry name" value="TGF_BETA_2"/>
    <property type="match status" value="1"/>
</dbReference>
<dbReference type="InterPro" id="IPR029034">
    <property type="entry name" value="Cystine-knot_cytokine"/>
</dbReference>
<dbReference type="Reactome" id="R-SSC-2129379">
    <property type="pathway name" value="Molecules associated with elastic fibres"/>
</dbReference>
<keyword evidence="6 15" id="KW-0732">Signal</keyword>
<dbReference type="Gene3D" id="2.60.120.970">
    <property type="match status" value="1"/>
</dbReference>
<keyword evidence="8 14" id="KW-0339">Growth factor</keyword>
<dbReference type="OrthoDB" id="5987191at2759"/>
<dbReference type="InterPro" id="IPR015615">
    <property type="entry name" value="TGF-beta-rel"/>
</dbReference>
<dbReference type="GO" id="GO:0030018">
    <property type="term" value="C:Z disc"/>
    <property type="evidence" value="ECO:0007669"/>
    <property type="project" value="Ensembl"/>
</dbReference>
<dbReference type="GO" id="GO:0010614">
    <property type="term" value="P:negative regulation of cardiac muscle hypertrophy"/>
    <property type="evidence" value="ECO:0007669"/>
    <property type="project" value="Ensembl"/>
</dbReference>
<comment type="subcellular location">
    <subcellularLocation>
        <location evidence="1">Secreted</location>
    </subcellularLocation>
</comment>
<evidence type="ECO:0000313" key="17">
    <source>
        <dbReference type="EMBL" id="HCZ84628.1"/>
    </source>
</evidence>
<evidence type="ECO:0000259" key="16">
    <source>
        <dbReference type="PROSITE" id="PS51362"/>
    </source>
</evidence>
<dbReference type="GO" id="GO:0010628">
    <property type="term" value="P:positive regulation of gene expression"/>
    <property type="evidence" value="ECO:0007669"/>
    <property type="project" value="Ensembl"/>
</dbReference>
<dbReference type="GO" id="GO:0007512">
    <property type="term" value="P:adult heart development"/>
    <property type="evidence" value="ECO:0007669"/>
    <property type="project" value="Ensembl"/>
</dbReference>
<dbReference type="SUPFAM" id="SSF57501">
    <property type="entry name" value="Cystine-knot cytokines"/>
    <property type="match status" value="1"/>
</dbReference>
<evidence type="ECO:0000256" key="11">
    <source>
        <dbReference type="ARBA" id="ARBA00057214"/>
    </source>
</evidence>
<dbReference type="GO" id="GO:0060298">
    <property type="term" value="P:positive regulation of sarcomere organization"/>
    <property type="evidence" value="ECO:0007669"/>
    <property type="project" value="Ensembl"/>
</dbReference>
<feature type="chain" id="PRO_5044572496" description="Bone morphogenetic protein 10" evidence="15">
    <location>
        <begin position="22"/>
        <end position="423"/>
    </location>
</feature>
<reference evidence="18" key="4">
    <citation type="submission" date="2025-05" db="UniProtKB">
        <authorList>
            <consortium name="Ensembl"/>
        </authorList>
    </citation>
    <scope>IDENTIFICATION</scope>
</reference>
<evidence type="ECO:0000256" key="13">
    <source>
        <dbReference type="ARBA" id="ARBA00070145"/>
    </source>
</evidence>
<dbReference type="GO" id="GO:0061036">
    <property type="term" value="P:positive regulation of cartilage development"/>
    <property type="evidence" value="ECO:0007669"/>
    <property type="project" value="Ensembl"/>
</dbReference>
<comment type="function">
    <text evidence="11">Required for maintaining the proliferative activity of embryonic cardiomyocytes by preventing premature activation of the negative cell cycle regulator CDKN1C/p57KIP and maintaining the required expression levels of cardiogenic factors such as MEF2C and NKX2-5. Acts as a ligand for ACVRL1/ALK1, BMPR1A/ALK3 and BMPR1B/ALK6, leading to activation of SMAD1, SMAD5 and SMAD8 transcription factors. Inhibits endothelial cell migration and growth. May reduce cell migration and cell matrix adhesion in breast cancer cell lines.</text>
</comment>
<dbReference type="GO" id="GO:0045893">
    <property type="term" value="P:positive regulation of DNA-templated transcription"/>
    <property type="evidence" value="ECO:0007669"/>
    <property type="project" value="Ensembl"/>
</dbReference>
<dbReference type="RefSeq" id="XP_003125118.1">
    <property type="nucleotide sequence ID" value="XM_003125070.4"/>
</dbReference>
<feature type="signal peptide" evidence="15">
    <location>
        <begin position="1"/>
        <end position="21"/>
    </location>
</feature>
<dbReference type="AlphaFoldDB" id="A0A287A7C6"/>
<keyword evidence="4" id="KW-0964">Secreted</keyword>
<dbReference type="GO" id="GO:0030509">
    <property type="term" value="P:BMP signaling pathway"/>
    <property type="evidence" value="ECO:0000318"/>
    <property type="project" value="GO_Central"/>
</dbReference>
<dbReference type="GO" id="GO:0060391">
    <property type="term" value="P:positive regulation of SMAD protein signal transduction"/>
    <property type="evidence" value="ECO:0007669"/>
    <property type="project" value="Ensembl"/>
</dbReference>
<dbReference type="GO" id="GO:0010596">
    <property type="term" value="P:negative regulation of endothelial cell migration"/>
    <property type="evidence" value="ECO:0007669"/>
    <property type="project" value="Ensembl"/>
</dbReference>
<dbReference type="InterPro" id="IPR017948">
    <property type="entry name" value="TGFb_CS"/>
</dbReference>
<evidence type="ECO:0000313" key="18">
    <source>
        <dbReference type="Ensembl" id="ENSSSCP00000039673.1"/>
    </source>
</evidence>
<keyword evidence="3" id="KW-0217">Developmental protein</keyword>
<evidence type="ECO:0000256" key="8">
    <source>
        <dbReference type="ARBA" id="ARBA00023030"/>
    </source>
</evidence>
<dbReference type="GO" id="GO:0031433">
    <property type="term" value="F:telethonin binding"/>
    <property type="evidence" value="ECO:0007669"/>
    <property type="project" value="Ensembl"/>
</dbReference>
<dbReference type="GO" id="GO:0060347">
    <property type="term" value="P:heart trabecula formation"/>
    <property type="evidence" value="ECO:0007669"/>
    <property type="project" value="Ensembl"/>
</dbReference>
<name>A0A287A7C6_PIG</name>
<dbReference type="PRINTS" id="PR00669">
    <property type="entry name" value="INHIBINA"/>
</dbReference>
<dbReference type="Pfam" id="PF00019">
    <property type="entry name" value="TGF_beta"/>
    <property type="match status" value="1"/>
</dbReference>
<dbReference type="STRING" id="9823.ENSSSCP00000039673"/>
<dbReference type="GO" id="GO:0010613">
    <property type="term" value="P:positive regulation of cardiac muscle hypertrophy"/>
    <property type="evidence" value="ECO:0007669"/>
    <property type="project" value="Ensembl"/>
</dbReference>
<dbReference type="GO" id="GO:1903242">
    <property type="term" value="P:regulation of cardiac muscle hypertrophy in response to stress"/>
    <property type="evidence" value="ECO:0007669"/>
    <property type="project" value="Ensembl"/>
</dbReference>
<dbReference type="GO" id="GO:0009986">
    <property type="term" value="C:cell surface"/>
    <property type="evidence" value="ECO:0007669"/>
    <property type="project" value="Ensembl"/>
</dbReference>
<sequence>MGFLALQLCALSCLVAPWVSGSPIMSLEQSPLEEDMPLFDDVFSEQDGVDFNSLLQSMKNEFLKTLNLSDIPMQDSAKVDPPEYMLELYNKFATDRTSMPSANIIRSFKNEDLYSQPVSFNGLRKYPLLFNVSIPHHEEVTMAELRLYTLVQRDRLMYEGVDRKITIFEVLESQGDHEGERSLLVLVSGEIYGTNSEWETFDVTDAIRRWQNSGSSTHQLEVHIESRQGMEDAGRGQLEIDISARNKHEPLLVVFSDDQSSEKERKEELSEMIAHEQFPELDNLGLGGYSSGPGEEALLQMRSNIIYDSTARIRRNAKGNYCKRTPLYIDFKEIGWDSWIIAPPGYEAYECRGVCNYPLAEHLTPTKHAIIQALVHLKNSQKASKACCVPTKLEPISILYLDKGVVTYKFKYEGMAVSECGCR</sequence>
<dbReference type="GO" id="GO:0030308">
    <property type="term" value="P:negative regulation of cell growth"/>
    <property type="evidence" value="ECO:0007669"/>
    <property type="project" value="Ensembl"/>
</dbReference>
<dbReference type="GO" id="GO:0060045">
    <property type="term" value="P:positive regulation of cardiac muscle cell proliferation"/>
    <property type="evidence" value="ECO:0007669"/>
    <property type="project" value="Ensembl"/>
</dbReference>
<dbReference type="eggNOG" id="KOG3900">
    <property type="taxonomic scope" value="Eukaryota"/>
</dbReference>
<dbReference type="PaxDb" id="9823-ENSSSCP00000008908"/>
<evidence type="ECO:0000313" key="19">
    <source>
        <dbReference type="Proteomes" id="UP000008227"/>
    </source>
</evidence>
<evidence type="ECO:0000256" key="15">
    <source>
        <dbReference type="SAM" id="SignalP"/>
    </source>
</evidence>
<dbReference type="GO" id="GO:0005179">
    <property type="term" value="F:hormone activity"/>
    <property type="evidence" value="ECO:0007669"/>
    <property type="project" value="Ensembl"/>
</dbReference>
<dbReference type="CDD" id="cd19401">
    <property type="entry name" value="TGF_beta_BMP10"/>
    <property type="match status" value="1"/>
</dbReference>
<dbReference type="GO" id="GO:0055015">
    <property type="term" value="P:ventricular cardiac muscle cell development"/>
    <property type="evidence" value="ECO:0007669"/>
    <property type="project" value="Ensembl"/>
</dbReference>
<evidence type="ECO:0000313" key="20">
    <source>
        <dbReference type="VGNC" id="VGNC:85839"/>
    </source>
</evidence>
<dbReference type="Pfam" id="PF00688">
    <property type="entry name" value="TGFb_propeptide"/>
    <property type="match status" value="1"/>
</dbReference>
<gene>
    <name evidence="18 20" type="primary">BMP10</name>
</gene>
<dbReference type="GO" id="GO:0060038">
    <property type="term" value="P:cardiac muscle cell proliferation"/>
    <property type="evidence" value="ECO:0007669"/>
    <property type="project" value="Ensembl"/>
</dbReference>
<dbReference type="GO" id="GO:0005125">
    <property type="term" value="F:cytokine activity"/>
    <property type="evidence" value="ECO:0000318"/>
    <property type="project" value="GO_Central"/>
</dbReference>
<keyword evidence="7" id="KW-0130">Cell adhesion</keyword>
<dbReference type="GO" id="GO:0007155">
    <property type="term" value="P:cell adhesion"/>
    <property type="evidence" value="ECO:0007669"/>
    <property type="project" value="UniProtKB-KW"/>
</dbReference>
<dbReference type="Ensembl" id="ENSSSCT00000059562.3">
    <property type="protein sequence ID" value="ENSSSCP00000039673.1"/>
    <property type="gene ID" value="ENSSSCG00000032071.3"/>
</dbReference>
<keyword evidence="9" id="KW-1015">Disulfide bond</keyword>
<dbReference type="VGNC" id="VGNC:85839">
    <property type="gene designation" value="BMP10"/>
</dbReference>
<dbReference type="SMR" id="A0A287A7C6"/>
<dbReference type="GO" id="GO:0005615">
    <property type="term" value="C:extracellular space"/>
    <property type="evidence" value="ECO:0000318"/>
    <property type="project" value="GO_Central"/>
</dbReference>
<reference evidence="18" key="3">
    <citation type="journal article" date="2020" name="Gigascience">
        <title>An improved pig reference genome sequence to enable pig genetics and genomics research.</title>
        <authorList>
            <person name="Warr A."/>
            <person name="Affara N."/>
            <person name="Aken B."/>
            <person name="Beiki H."/>
            <person name="Bickhart D.M."/>
            <person name="Billis K."/>
            <person name="Chow W."/>
            <person name="Eory L."/>
            <person name="Finlayson H.A."/>
            <person name="Flicek P."/>
            <person name="Giron C.G."/>
            <person name="Griffin D.K."/>
            <person name="Hall R."/>
            <person name="Hannum G."/>
            <person name="Hourlier T."/>
            <person name="Howe K."/>
            <person name="Hume D.A."/>
            <person name="Izuogu O."/>
            <person name="Kim K."/>
            <person name="Koren S."/>
            <person name="Liu H."/>
            <person name="Manchanda N."/>
            <person name="Martin F.J."/>
            <person name="Nonneman D.J."/>
            <person name="O'Connor R.E."/>
            <person name="Phillippy A.M."/>
            <person name="Rohrer G.A."/>
            <person name="Rosen B.D."/>
            <person name="Rund L.A."/>
            <person name="Sargent C.A."/>
            <person name="Schook L.B."/>
            <person name="Schroeder S.G."/>
            <person name="Schwartz A.S."/>
            <person name="Skinner B.M."/>
            <person name="Talbot R."/>
            <person name="Tseng E."/>
            <person name="Tuggle C.K."/>
            <person name="Watson M."/>
            <person name="Smith T.P.L."/>
            <person name="Archibald A.L."/>
        </authorList>
    </citation>
    <scope>NUCLEOTIDE SEQUENCE [LARGE SCALE GENOMIC DNA]</scope>
    <source>
        <strain evidence="18">Duroc</strain>
    </source>
</reference>
<dbReference type="GO" id="GO:0033612">
    <property type="term" value="F:receptor serine/threonine kinase binding"/>
    <property type="evidence" value="ECO:0007669"/>
    <property type="project" value="Ensembl"/>
</dbReference>
<dbReference type="FunFam" id="2.10.90.10:FF:000001">
    <property type="entry name" value="Bone morphogenetic protein 4"/>
    <property type="match status" value="1"/>
</dbReference>
<comment type="similarity">
    <text evidence="2 14">Belongs to the TGF-beta family.</text>
</comment>
<protein>
    <recommendedName>
        <fullName evidence="13">Bone morphogenetic protein 10</fullName>
    </recommendedName>
</protein>
<evidence type="ECO:0000256" key="5">
    <source>
        <dbReference type="ARBA" id="ARBA00022685"/>
    </source>
</evidence>
<keyword evidence="10" id="KW-0325">Glycoprotein</keyword>
<dbReference type="Proteomes" id="UP000008227">
    <property type="component" value="Chromosome 3"/>
</dbReference>
<dbReference type="GO" id="GO:0008083">
    <property type="term" value="F:growth factor activity"/>
    <property type="evidence" value="ECO:0007669"/>
    <property type="project" value="UniProtKB-KW"/>
</dbReference>
<comment type="subunit">
    <text evidence="12">Homodimer; disulfide-linked. Interacts with FBN1 (via N-terminal domain) and FBN2. Interacts with ENG.</text>
</comment>
<evidence type="ECO:0000256" key="10">
    <source>
        <dbReference type="ARBA" id="ARBA00023180"/>
    </source>
</evidence>
<evidence type="ECO:0000256" key="2">
    <source>
        <dbReference type="ARBA" id="ARBA00006656"/>
    </source>
</evidence>
<dbReference type="InterPro" id="IPR001839">
    <property type="entry name" value="TGF-b_C"/>
</dbReference>
<accession>A0A287A7C6</accession>
<evidence type="ECO:0000256" key="1">
    <source>
        <dbReference type="ARBA" id="ARBA00004613"/>
    </source>
</evidence>
<dbReference type="InterPro" id="IPR001111">
    <property type="entry name" value="TGF-b_propeptide"/>
</dbReference>
<evidence type="ECO:0000256" key="9">
    <source>
        <dbReference type="ARBA" id="ARBA00023157"/>
    </source>
</evidence>
<dbReference type="GO" id="GO:0001822">
    <property type="term" value="P:kidney development"/>
    <property type="evidence" value="ECO:0007669"/>
    <property type="project" value="Ensembl"/>
</dbReference>
<reference evidence="17" key="2">
    <citation type="journal article" date="2019" name="PeerJ">
        <title>Genes of the pig, Sus scrofa, reconstructed with EvidentialGene.</title>
        <authorList>
            <person name="Gilbert D.G."/>
        </authorList>
    </citation>
    <scope>NUCLEOTIDE SEQUENCE</scope>
</reference>
<dbReference type="CTD" id="27302"/>
<feature type="domain" description="TGF-beta family profile" evidence="16">
    <location>
        <begin position="312"/>
        <end position="423"/>
    </location>
</feature>
<proteinExistence type="inferred from homology"/>
<dbReference type="OMA" id="DNEWKTF"/>
<evidence type="ECO:0000256" key="4">
    <source>
        <dbReference type="ARBA" id="ARBA00022525"/>
    </source>
</evidence>
<dbReference type="KEGG" id="ssc:100514573"/>
<evidence type="ECO:0000256" key="12">
    <source>
        <dbReference type="ARBA" id="ARBA00065629"/>
    </source>
</evidence>
<dbReference type="ExpressionAtlas" id="A0A287A7C6">
    <property type="expression patterns" value="baseline"/>
</dbReference>
<keyword evidence="19" id="KW-1185">Reference proteome</keyword>
<evidence type="ECO:0000256" key="6">
    <source>
        <dbReference type="ARBA" id="ARBA00022729"/>
    </source>
</evidence>